<organism evidence="1 2">
    <name type="scientific">Liparis tanakae</name>
    <name type="common">Tanaka's snailfish</name>
    <dbReference type="NCBI Taxonomy" id="230148"/>
    <lineage>
        <taxon>Eukaryota</taxon>
        <taxon>Metazoa</taxon>
        <taxon>Chordata</taxon>
        <taxon>Craniata</taxon>
        <taxon>Vertebrata</taxon>
        <taxon>Euteleostomi</taxon>
        <taxon>Actinopterygii</taxon>
        <taxon>Neopterygii</taxon>
        <taxon>Teleostei</taxon>
        <taxon>Neoteleostei</taxon>
        <taxon>Acanthomorphata</taxon>
        <taxon>Eupercaria</taxon>
        <taxon>Perciformes</taxon>
        <taxon>Cottioidei</taxon>
        <taxon>Cottales</taxon>
        <taxon>Liparidae</taxon>
        <taxon>Liparis</taxon>
    </lineage>
</organism>
<evidence type="ECO:0000313" key="1">
    <source>
        <dbReference type="EMBL" id="TNN47039.1"/>
    </source>
</evidence>
<dbReference type="Proteomes" id="UP000314294">
    <property type="component" value="Unassembled WGS sequence"/>
</dbReference>
<sequence>MCALTCVVVPLASTKCSDMKMLNEERGRLGFPRLVNSWITEERRRLLLELLWAQLGLVALELHLEPLPVPHRGFLKGLHGEPLEERRLKDRASQLTLAVTRLDGAMSAERSVKDGNSFISLHLLQDAKTKQKELSFTKMRGFNIWHSPSHNSTVRCAPCWPPAGGVGPPGV</sequence>
<dbReference type="EMBL" id="SRLO01000760">
    <property type="protein sequence ID" value="TNN47039.1"/>
    <property type="molecule type" value="Genomic_DNA"/>
</dbReference>
<keyword evidence="2" id="KW-1185">Reference proteome</keyword>
<evidence type="ECO:0000313" key="2">
    <source>
        <dbReference type="Proteomes" id="UP000314294"/>
    </source>
</evidence>
<name>A0A4Z2G0J1_9TELE</name>
<dbReference type="AlphaFoldDB" id="A0A4Z2G0J1"/>
<comment type="caution">
    <text evidence="1">The sequence shown here is derived from an EMBL/GenBank/DDBJ whole genome shotgun (WGS) entry which is preliminary data.</text>
</comment>
<accession>A0A4Z2G0J1</accession>
<gene>
    <name evidence="1" type="ORF">EYF80_042772</name>
</gene>
<proteinExistence type="predicted"/>
<protein>
    <submittedName>
        <fullName evidence="1">Uncharacterized protein</fullName>
    </submittedName>
</protein>
<reference evidence="1 2" key="1">
    <citation type="submission" date="2019-03" db="EMBL/GenBank/DDBJ databases">
        <title>First draft genome of Liparis tanakae, snailfish: a comprehensive survey of snailfish specific genes.</title>
        <authorList>
            <person name="Kim W."/>
            <person name="Song I."/>
            <person name="Jeong J.-H."/>
            <person name="Kim D."/>
            <person name="Kim S."/>
            <person name="Ryu S."/>
            <person name="Song J.Y."/>
            <person name="Lee S.K."/>
        </authorList>
    </citation>
    <scope>NUCLEOTIDE SEQUENCE [LARGE SCALE GENOMIC DNA]</scope>
    <source>
        <tissue evidence="1">Muscle</tissue>
    </source>
</reference>